<reference evidence="1 2" key="1">
    <citation type="submission" date="2020-08" db="EMBL/GenBank/DDBJ databases">
        <title>Sequencing the genomes of 1000 actinobacteria strains.</title>
        <authorList>
            <person name="Klenk H.-P."/>
        </authorList>
    </citation>
    <scope>NUCLEOTIDE SEQUENCE [LARGE SCALE GENOMIC DNA]</scope>
    <source>
        <strain evidence="1 2">DSM 45084</strain>
    </source>
</reference>
<accession>A0A7W7SXC9</accession>
<comment type="caution">
    <text evidence="1">The sequence shown here is derived from an EMBL/GenBank/DDBJ whole genome shotgun (WGS) entry which is preliminary data.</text>
</comment>
<proteinExistence type="predicted"/>
<dbReference type="Proteomes" id="UP000542674">
    <property type="component" value="Unassembled WGS sequence"/>
</dbReference>
<organism evidence="1 2">
    <name type="scientific">Saccharothrix violaceirubra</name>
    <dbReference type="NCBI Taxonomy" id="413306"/>
    <lineage>
        <taxon>Bacteria</taxon>
        <taxon>Bacillati</taxon>
        <taxon>Actinomycetota</taxon>
        <taxon>Actinomycetes</taxon>
        <taxon>Pseudonocardiales</taxon>
        <taxon>Pseudonocardiaceae</taxon>
        <taxon>Saccharothrix</taxon>
    </lineage>
</organism>
<protein>
    <submittedName>
        <fullName evidence="1">Uncharacterized protein</fullName>
    </submittedName>
</protein>
<sequence>MTAKKHLRPDDARELALLSGVDGSADLSEVSLLVAWAKVARLVRAFKGRLVPVKSAVGLVDQMDGLRERMWERDLPAVLAAPEALGAVEPADPTHVRATPPGLWGARRMLRAEGFDVPSP</sequence>
<keyword evidence="2" id="KW-1185">Reference proteome</keyword>
<evidence type="ECO:0000313" key="1">
    <source>
        <dbReference type="EMBL" id="MBB4962676.1"/>
    </source>
</evidence>
<dbReference type="EMBL" id="JACHJS010000001">
    <property type="protein sequence ID" value="MBB4962676.1"/>
    <property type="molecule type" value="Genomic_DNA"/>
</dbReference>
<name>A0A7W7SXC9_9PSEU</name>
<dbReference type="RefSeq" id="WP_184665566.1">
    <property type="nucleotide sequence ID" value="NZ_BAABAI010000035.1"/>
</dbReference>
<gene>
    <name evidence="1" type="ORF">F4559_000035</name>
</gene>
<evidence type="ECO:0000313" key="2">
    <source>
        <dbReference type="Proteomes" id="UP000542674"/>
    </source>
</evidence>
<dbReference type="AlphaFoldDB" id="A0A7W7SXC9"/>